<sequence>MVFEKFLLYFVAFNYLDFDIIF</sequence>
<dbReference type="Proteomes" id="UP000011086">
    <property type="component" value="Unassembled WGS sequence"/>
</dbReference>
<dbReference type="AlphaFoldDB" id="A0AA97PFZ4"/>
<reference evidence="1" key="1">
    <citation type="journal article" date="2012" name="PLoS Genet.">
        <title>Comparative analysis of the genomes of two field isolates of the rice blast fungus Magnaporthe oryzae.</title>
        <authorList>
            <person name="Xue M."/>
            <person name="Yang J."/>
            <person name="Li Z."/>
            <person name="Hu S."/>
            <person name="Yao N."/>
            <person name="Dean R.A."/>
            <person name="Zhao W."/>
            <person name="Shen M."/>
            <person name="Zhang H."/>
            <person name="Li C."/>
            <person name="Liu L."/>
            <person name="Cao L."/>
            <person name="Xu X."/>
            <person name="Xing Y."/>
            <person name="Hsiang T."/>
            <person name="Zhang Z."/>
            <person name="Xu J.R."/>
            <person name="Peng Y.L."/>
        </authorList>
    </citation>
    <scope>NUCLEOTIDE SEQUENCE</scope>
    <source>
        <strain evidence="1">Y34</strain>
    </source>
</reference>
<proteinExistence type="predicted"/>
<evidence type="ECO:0000313" key="1">
    <source>
        <dbReference type="EMBL" id="ELQ33184.1"/>
    </source>
</evidence>
<gene>
    <name evidence="1" type="ORF">OOU_Y34scaffold00993g2</name>
</gene>
<protein>
    <submittedName>
        <fullName evidence="1">Uncharacterized protein</fullName>
    </submittedName>
</protein>
<dbReference type="EMBL" id="JH793804">
    <property type="protein sequence ID" value="ELQ33184.1"/>
    <property type="molecule type" value="Genomic_DNA"/>
</dbReference>
<accession>A0AA97PFZ4</accession>
<organism evidence="1">
    <name type="scientific">Pyricularia oryzae (strain Y34)</name>
    <name type="common">Rice blast fungus</name>
    <name type="synonym">Magnaporthe oryzae</name>
    <dbReference type="NCBI Taxonomy" id="1143189"/>
    <lineage>
        <taxon>Eukaryota</taxon>
        <taxon>Fungi</taxon>
        <taxon>Dikarya</taxon>
        <taxon>Ascomycota</taxon>
        <taxon>Pezizomycotina</taxon>
        <taxon>Sordariomycetes</taxon>
        <taxon>Sordariomycetidae</taxon>
        <taxon>Magnaporthales</taxon>
        <taxon>Pyriculariaceae</taxon>
        <taxon>Pyricularia</taxon>
    </lineage>
</organism>
<name>A0AA97PFZ4_PYRO3</name>